<dbReference type="Proteomes" id="UP000007015">
    <property type="component" value="Chromosome 7"/>
</dbReference>
<protein>
    <submittedName>
        <fullName evidence="3">Uncharacterized protein</fullName>
    </submittedName>
</protein>
<evidence type="ECO:0000256" key="1">
    <source>
        <dbReference type="SAM" id="MobiDB-lite"/>
    </source>
</evidence>
<evidence type="ECO:0000256" key="2">
    <source>
        <dbReference type="SAM" id="Phobius"/>
    </source>
</evidence>
<accession>A2YIT1</accession>
<reference evidence="3 4" key="1">
    <citation type="journal article" date="2005" name="PLoS Biol.">
        <title>The genomes of Oryza sativa: a history of duplications.</title>
        <authorList>
            <person name="Yu J."/>
            <person name="Wang J."/>
            <person name="Lin W."/>
            <person name="Li S."/>
            <person name="Li H."/>
            <person name="Zhou J."/>
            <person name="Ni P."/>
            <person name="Dong W."/>
            <person name="Hu S."/>
            <person name="Zeng C."/>
            <person name="Zhang J."/>
            <person name="Zhang Y."/>
            <person name="Li R."/>
            <person name="Xu Z."/>
            <person name="Li S."/>
            <person name="Li X."/>
            <person name="Zheng H."/>
            <person name="Cong L."/>
            <person name="Lin L."/>
            <person name="Yin J."/>
            <person name="Geng J."/>
            <person name="Li G."/>
            <person name="Shi J."/>
            <person name="Liu J."/>
            <person name="Lv H."/>
            <person name="Li J."/>
            <person name="Wang J."/>
            <person name="Deng Y."/>
            <person name="Ran L."/>
            <person name="Shi X."/>
            <person name="Wang X."/>
            <person name="Wu Q."/>
            <person name="Li C."/>
            <person name="Ren X."/>
            <person name="Wang J."/>
            <person name="Wang X."/>
            <person name="Li D."/>
            <person name="Liu D."/>
            <person name="Zhang X."/>
            <person name="Ji Z."/>
            <person name="Zhao W."/>
            <person name="Sun Y."/>
            <person name="Zhang Z."/>
            <person name="Bao J."/>
            <person name="Han Y."/>
            <person name="Dong L."/>
            <person name="Ji J."/>
            <person name="Chen P."/>
            <person name="Wu S."/>
            <person name="Liu J."/>
            <person name="Xiao Y."/>
            <person name="Bu D."/>
            <person name="Tan J."/>
            <person name="Yang L."/>
            <person name="Ye C."/>
            <person name="Zhang J."/>
            <person name="Xu J."/>
            <person name="Zhou Y."/>
            <person name="Yu Y."/>
            <person name="Zhang B."/>
            <person name="Zhuang S."/>
            <person name="Wei H."/>
            <person name="Liu B."/>
            <person name="Lei M."/>
            <person name="Yu H."/>
            <person name="Li Y."/>
            <person name="Xu H."/>
            <person name="Wei S."/>
            <person name="He X."/>
            <person name="Fang L."/>
            <person name="Zhang Z."/>
            <person name="Zhang Y."/>
            <person name="Huang X."/>
            <person name="Su Z."/>
            <person name="Tong W."/>
            <person name="Li J."/>
            <person name="Tong Z."/>
            <person name="Li S."/>
            <person name="Ye J."/>
            <person name="Wang L."/>
            <person name="Fang L."/>
            <person name="Lei T."/>
            <person name="Chen C."/>
            <person name="Chen H."/>
            <person name="Xu Z."/>
            <person name="Li H."/>
            <person name="Huang H."/>
            <person name="Zhang F."/>
            <person name="Xu H."/>
            <person name="Li N."/>
            <person name="Zhao C."/>
            <person name="Li S."/>
            <person name="Dong L."/>
            <person name="Huang Y."/>
            <person name="Li L."/>
            <person name="Xi Y."/>
            <person name="Qi Q."/>
            <person name="Li W."/>
            <person name="Zhang B."/>
            <person name="Hu W."/>
            <person name="Zhang Y."/>
            <person name="Tian X."/>
            <person name="Jiao Y."/>
            <person name="Liang X."/>
            <person name="Jin J."/>
            <person name="Gao L."/>
            <person name="Zheng W."/>
            <person name="Hao B."/>
            <person name="Liu S."/>
            <person name="Wang W."/>
            <person name="Yuan L."/>
            <person name="Cao M."/>
            <person name="McDermott J."/>
            <person name="Samudrala R."/>
            <person name="Wang J."/>
            <person name="Wong G.K."/>
            <person name="Yang H."/>
        </authorList>
    </citation>
    <scope>NUCLEOTIDE SEQUENCE [LARGE SCALE GENOMIC DNA]</scope>
    <source>
        <strain evidence="4">cv. 93-11</strain>
    </source>
</reference>
<keyword evidence="4" id="KW-1185">Reference proteome</keyword>
<dbReference type="EMBL" id="CM000132">
    <property type="protein sequence ID" value="EAZ02992.1"/>
    <property type="molecule type" value="Genomic_DNA"/>
</dbReference>
<feature type="transmembrane region" description="Helical" evidence="2">
    <location>
        <begin position="13"/>
        <end position="31"/>
    </location>
</feature>
<feature type="region of interest" description="Disordered" evidence="1">
    <location>
        <begin position="104"/>
        <end position="132"/>
    </location>
</feature>
<feature type="compositionally biased region" description="Basic and acidic residues" evidence="1">
    <location>
        <begin position="113"/>
        <end position="126"/>
    </location>
</feature>
<keyword evidence="2" id="KW-1133">Transmembrane helix</keyword>
<dbReference type="Gramene" id="BGIOSGA024714-TA">
    <property type="protein sequence ID" value="BGIOSGA024714-PA"/>
    <property type="gene ID" value="BGIOSGA024714"/>
</dbReference>
<keyword evidence="2" id="KW-0812">Transmembrane</keyword>
<evidence type="ECO:0000313" key="3">
    <source>
        <dbReference type="EMBL" id="EAZ02992.1"/>
    </source>
</evidence>
<name>A2YIT1_ORYSI</name>
<sequence length="132" mass="14786">MSSIGTSKGVLEIAKFGVYVSVPVALTYLVATDSKTLKKLMGLTEAEISTFELEFIPTPFRKMKKPLDPDSSRIVLMNNAYALLDGYSLSGSNANVVRREYVVYPPEGPRPPPPEELRERAREIARKRQQQQ</sequence>
<dbReference type="PANTHER" id="PTHR35700">
    <property type="entry name" value="OS07G0181800 PROTEIN"/>
    <property type="match status" value="1"/>
</dbReference>
<proteinExistence type="predicted"/>
<dbReference type="PANTHER" id="PTHR35700:SF1">
    <property type="entry name" value="OS07G0181800 PROTEIN"/>
    <property type="match status" value="1"/>
</dbReference>
<dbReference type="OMA" id="YVEYPPE"/>
<dbReference type="AlphaFoldDB" id="A2YIT1"/>
<evidence type="ECO:0000313" key="4">
    <source>
        <dbReference type="Proteomes" id="UP000007015"/>
    </source>
</evidence>
<keyword evidence="2" id="KW-0472">Membrane</keyword>
<dbReference type="STRING" id="39946.A2YIT1"/>
<organism evidence="3 4">
    <name type="scientific">Oryza sativa subsp. indica</name>
    <name type="common">Rice</name>
    <dbReference type="NCBI Taxonomy" id="39946"/>
    <lineage>
        <taxon>Eukaryota</taxon>
        <taxon>Viridiplantae</taxon>
        <taxon>Streptophyta</taxon>
        <taxon>Embryophyta</taxon>
        <taxon>Tracheophyta</taxon>
        <taxon>Spermatophyta</taxon>
        <taxon>Magnoliopsida</taxon>
        <taxon>Liliopsida</taxon>
        <taxon>Poales</taxon>
        <taxon>Poaceae</taxon>
        <taxon>BOP clade</taxon>
        <taxon>Oryzoideae</taxon>
        <taxon>Oryzeae</taxon>
        <taxon>Oryzinae</taxon>
        <taxon>Oryza</taxon>
        <taxon>Oryza sativa</taxon>
    </lineage>
</organism>
<dbReference type="HOGENOM" id="CLU_1920585_0_0_1"/>
<gene>
    <name evidence="3" type="ORF">OsI_25133</name>
</gene>